<dbReference type="Proteomes" id="UP001211065">
    <property type="component" value="Unassembled WGS sequence"/>
</dbReference>
<dbReference type="Pfam" id="PF12796">
    <property type="entry name" value="Ank_2"/>
    <property type="match status" value="1"/>
</dbReference>
<dbReference type="SUPFAM" id="SSF48403">
    <property type="entry name" value="Ankyrin repeat"/>
    <property type="match status" value="1"/>
</dbReference>
<dbReference type="PROSITE" id="PS50297">
    <property type="entry name" value="ANK_REP_REGION"/>
    <property type="match status" value="1"/>
</dbReference>
<feature type="non-terminal residue" evidence="2">
    <location>
        <position position="1"/>
    </location>
</feature>
<dbReference type="GO" id="GO:0005634">
    <property type="term" value="C:nucleus"/>
    <property type="evidence" value="ECO:0007669"/>
    <property type="project" value="TreeGrafter"/>
</dbReference>
<name>A0AAD5XS39_9FUNG</name>
<protein>
    <submittedName>
        <fullName evidence="2">Uncharacterized protein</fullName>
    </submittedName>
</protein>
<gene>
    <name evidence="2" type="ORF">HK099_001356</name>
</gene>
<evidence type="ECO:0000256" key="1">
    <source>
        <dbReference type="PROSITE-ProRule" id="PRU00023"/>
    </source>
</evidence>
<dbReference type="PROSITE" id="PS50088">
    <property type="entry name" value="ANK_REPEAT"/>
    <property type="match status" value="1"/>
</dbReference>
<dbReference type="GO" id="GO:0042981">
    <property type="term" value="P:regulation of apoptotic process"/>
    <property type="evidence" value="ECO:0007669"/>
    <property type="project" value="TreeGrafter"/>
</dbReference>
<dbReference type="EMBL" id="JADGJW010001375">
    <property type="protein sequence ID" value="KAJ3203822.1"/>
    <property type="molecule type" value="Genomic_DNA"/>
</dbReference>
<dbReference type="Gene3D" id="1.25.40.20">
    <property type="entry name" value="Ankyrin repeat-containing domain"/>
    <property type="match status" value="1"/>
</dbReference>
<evidence type="ECO:0000313" key="3">
    <source>
        <dbReference type="Proteomes" id="UP001211065"/>
    </source>
</evidence>
<dbReference type="PANTHER" id="PTHR24183">
    <property type="entry name" value="FIBRONECTIN TYPE 3 AND ANKYRIN REPEAT DOMAINS PROTEIN 1"/>
    <property type="match status" value="1"/>
</dbReference>
<feature type="repeat" description="ANK" evidence="1">
    <location>
        <begin position="20"/>
        <end position="52"/>
    </location>
</feature>
<proteinExistence type="predicted"/>
<keyword evidence="3" id="KW-1185">Reference proteome</keyword>
<dbReference type="PANTHER" id="PTHR24183:SF1">
    <property type="entry name" value="FIBRONECTIN TYPE 3 AND ANKYRIN REPEAT DOMAINS PROTEIN 1"/>
    <property type="match status" value="1"/>
</dbReference>
<dbReference type="SMART" id="SM00248">
    <property type="entry name" value="ANK"/>
    <property type="match status" value="1"/>
</dbReference>
<dbReference type="InterPro" id="IPR036770">
    <property type="entry name" value="Ankyrin_rpt-contain_sf"/>
</dbReference>
<sequence length="88" mass="9580">AAELLLKAGAKQILVCTEKQPKTSLMSAAVNGHLELCKYLLDNGADLNAKTVHGYDACSMADIKLKPFFEDYKFNTSKLNSSANLNDD</sequence>
<reference evidence="2" key="1">
    <citation type="submission" date="2020-05" db="EMBL/GenBank/DDBJ databases">
        <title>Phylogenomic resolution of chytrid fungi.</title>
        <authorList>
            <person name="Stajich J.E."/>
            <person name="Amses K."/>
            <person name="Simmons R."/>
            <person name="Seto K."/>
            <person name="Myers J."/>
            <person name="Bonds A."/>
            <person name="Quandt C.A."/>
            <person name="Barry K."/>
            <person name="Liu P."/>
            <person name="Grigoriev I."/>
            <person name="Longcore J.E."/>
            <person name="James T.Y."/>
        </authorList>
    </citation>
    <scope>NUCLEOTIDE SEQUENCE</scope>
    <source>
        <strain evidence="2">JEL0476</strain>
    </source>
</reference>
<keyword evidence="1" id="KW-0040">ANK repeat</keyword>
<dbReference type="InterPro" id="IPR002110">
    <property type="entry name" value="Ankyrin_rpt"/>
</dbReference>
<comment type="caution">
    <text evidence="2">The sequence shown here is derived from an EMBL/GenBank/DDBJ whole genome shotgun (WGS) entry which is preliminary data.</text>
</comment>
<organism evidence="2 3">
    <name type="scientific">Clydaea vesicula</name>
    <dbReference type="NCBI Taxonomy" id="447962"/>
    <lineage>
        <taxon>Eukaryota</taxon>
        <taxon>Fungi</taxon>
        <taxon>Fungi incertae sedis</taxon>
        <taxon>Chytridiomycota</taxon>
        <taxon>Chytridiomycota incertae sedis</taxon>
        <taxon>Chytridiomycetes</taxon>
        <taxon>Lobulomycetales</taxon>
        <taxon>Lobulomycetaceae</taxon>
        <taxon>Clydaea</taxon>
    </lineage>
</organism>
<evidence type="ECO:0000313" key="2">
    <source>
        <dbReference type="EMBL" id="KAJ3203822.1"/>
    </source>
</evidence>
<accession>A0AAD5XS39</accession>
<dbReference type="AlphaFoldDB" id="A0AAD5XS39"/>